<evidence type="ECO:0000256" key="2">
    <source>
        <dbReference type="SAM" id="SignalP"/>
    </source>
</evidence>
<dbReference type="AlphaFoldDB" id="A0A7X3SMS2"/>
<reference evidence="3 4" key="1">
    <citation type="submission" date="2019-12" db="EMBL/GenBank/DDBJ databases">
        <authorList>
            <person name="Yuan C.-G."/>
        </authorList>
    </citation>
    <scope>NUCLEOTIDE SEQUENCE [LARGE SCALE GENOMIC DNA]</scope>
    <source>
        <strain evidence="3 4">KCTC 23863</strain>
    </source>
</reference>
<dbReference type="InterPro" id="IPR019546">
    <property type="entry name" value="TAT_signal_bac_arc"/>
</dbReference>
<dbReference type="NCBIfam" id="TIGR01409">
    <property type="entry name" value="TAT_signal_seq"/>
    <property type="match status" value="1"/>
</dbReference>
<protein>
    <submittedName>
        <fullName evidence="3">Twin-arginine translocation signal domain-containing protein</fullName>
    </submittedName>
</protein>
<accession>A0A7X3SMS2</accession>
<evidence type="ECO:0000313" key="4">
    <source>
        <dbReference type="Proteomes" id="UP000436483"/>
    </source>
</evidence>
<feature type="region of interest" description="Disordered" evidence="1">
    <location>
        <begin position="101"/>
        <end position="124"/>
    </location>
</feature>
<dbReference type="EMBL" id="WURB01000001">
    <property type="protein sequence ID" value="MXQ10309.1"/>
    <property type="molecule type" value="Genomic_DNA"/>
</dbReference>
<reference evidence="3 4" key="2">
    <citation type="submission" date="2020-01" db="EMBL/GenBank/DDBJ databases">
        <title>Microvirga sp. nov., an arsenate reduction bacterium isolated from Tibet hotspring sediments.</title>
        <authorList>
            <person name="Xian W.-D."/>
            <person name="Li W.-J."/>
        </authorList>
    </citation>
    <scope>NUCLEOTIDE SEQUENCE [LARGE SCALE GENOMIC DNA]</scope>
    <source>
        <strain evidence="3 4">KCTC 23863</strain>
    </source>
</reference>
<gene>
    <name evidence="3" type="ORF">GR328_02330</name>
</gene>
<proteinExistence type="predicted"/>
<feature type="compositionally biased region" description="Gly residues" evidence="1">
    <location>
        <begin position="106"/>
        <end position="117"/>
    </location>
</feature>
<comment type="caution">
    <text evidence="3">The sequence shown here is derived from an EMBL/GenBank/DDBJ whole genome shotgun (WGS) entry which is preliminary data.</text>
</comment>
<dbReference type="InterPro" id="IPR006311">
    <property type="entry name" value="TAT_signal"/>
</dbReference>
<dbReference type="Proteomes" id="UP000436483">
    <property type="component" value="Unassembled WGS sequence"/>
</dbReference>
<evidence type="ECO:0000313" key="3">
    <source>
        <dbReference type="EMBL" id="MXQ10309.1"/>
    </source>
</evidence>
<dbReference type="PROSITE" id="PS51318">
    <property type="entry name" value="TAT"/>
    <property type="match status" value="1"/>
</dbReference>
<keyword evidence="2" id="KW-0732">Signal</keyword>
<feature type="chain" id="PRO_5031424308" evidence="2">
    <location>
        <begin position="39"/>
        <end position="173"/>
    </location>
</feature>
<feature type="signal peptide" evidence="2">
    <location>
        <begin position="1"/>
        <end position="38"/>
    </location>
</feature>
<sequence>MRDQIMPPPSRRSFLKTLACTGLAGAGLLAHAPARAQAFPRAFSSFFVDVEPLKAKGWGPFADLIRQAALDELHRSFADRIDPRGPRFVLLITDVFLTASPDPGSGSRGRGGGGGNHDGMDGEALAIGPRGQILARHPQHAVLDVARRSTDPDEPGRAVALAQHYVRWLRRRL</sequence>
<dbReference type="OrthoDB" id="8159918at2"/>
<organism evidence="3 4">
    <name type="scientific">Microvirga makkahensis</name>
    <dbReference type="NCBI Taxonomy" id="1128670"/>
    <lineage>
        <taxon>Bacteria</taxon>
        <taxon>Pseudomonadati</taxon>
        <taxon>Pseudomonadota</taxon>
        <taxon>Alphaproteobacteria</taxon>
        <taxon>Hyphomicrobiales</taxon>
        <taxon>Methylobacteriaceae</taxon>
        <taxon>Microvirga</taxon>
    </lineage>
</organism>
<keyword evidence="4" id="KW-1185">Reference proteome</keyword>
<name>A0A7X3SMS2_9HYPH</name>
<evidence type="ECO:0000256" key="1">
    <source>
        <dbReference type="SAM" id="MobiDB-lite"/>
    </source>
</evidence>